<dbReference type="CDD" id="cd01949">
    <property type="entry name" value="GGDEF"/>
    <property type="match status" value="1"/>
</dbReference>
<keyword evidence="1" id="KW-1133">Transmembrane helix</keyword>
<organism evidence="3">
    <name type="scientific">candidate division WOR-3 bacterium</name>
    <dbReference type="NCBI Taxonomy" id="2052148"/>
    <lineage>
        <taxon>Bacteria</taxon>
        <taxon>Bacteria division WOR-3</taxon>
    </lineage>
</organism>
<dbReference type="Proteomes" id="UP000886014">
    <property type="component" value="Unassembled WGS sequence"/>
</dbReference>
<dbReference type="Pfam" id="PF07494">
    <property type="entry name" value="Reg_prop"/>
    <property type="match status" value="2"/>
</dbReference>
<dbReference type="Pfam" id="PF07495">
    <property type="entry name" value="Y_Y_Y"/>
    <property type="match status" value="1"/>
</dbReference>
<dbReference type="InterPro" id="IPR050469">
    <property type="entry name" value="Diguanylate_Cyclase"/>
</dbReference>
<dbReference type="Gene3D" id="2.60.40.10">
    <property type="entry name" value="Immunoglobulins"/>
    <property type="match status" value="1"/>
</dbReference>
<name>A0A7C5I540_UNCW3</name>
<evidence type="ECO:0000313" key="3">
    <source>
        <dbReference type="EMBL" id="HHF58547.1"/>
    </source>
</evidence>
<dbReference type="InterPro" id="IPR015943">
    <property type="entry name" value="WD40/YVTN_repeat-like_dom_sf"/>
</dbReference>
<dbReference type="GO" id="GO:1902201">
    <property type="term" value="P:negative regulation of bacterial-type flagellum-dependent cell motility"/>
    <property type="evidence" value="ECO:0007669"/>
    <property type="project" value="TreeGrafter"/>
</dbReference>
<keyword evidence="1" id="KW-0472">Membrane</keyword>
<dbReference type="Gene3D" id="3.30.70.270">
    <property type="match status" value="1"/>
</dbReference>
<reference evidence="3" key="1">
    <citation type="journal article" date="2020" name="mSystems">
        <title>Genome- and Community-Level Interaction Insights into Carbon Utilization and Element Cycling Functions of Hydrothermarchaeota in Hydrothermal Sediment.</title>
        <authorList>
            <person name="Zhou Z."/>
            <person name="Liu Y."/>
            <person name="Xu W."/>
            <person name="Pan J."/>
            <person name="Luo Z.H."/>
            <person name="Li M."/>
        </authorList>
    </citation>
    <scope>NUCLEOTIDE SEQUENCE [LARGE SCALE GENOMIC DNA]</scope>
    <source>
        <strain evidence="3">HyVt-94</strain>
    </source>
</reference>
<evidence type="ECO:0000256" key="1">
    <source>
        <dbReference type="SAM" id="Phobius"/>
    </source>
</evidence>
<keyword evidence="1" id="KW-0812">Transmembrane</keyword>
<dbReference type="InterPro" id="IPR043128">
    <property type="entry name" value="Rev_trsase/Diguanyl_cyclase"/>
</dbReference>
<sequence length="441" mass="51063">TAIYAGTESGFFVIKGNKITKLGEKDGLSDFYVVALLDDKRGNIWIGTNRGINRFSGKDVRIYNSTNGFTGEELITPQSISLDSQGNIWFGTFTGLFSYNPELEFVDTVPPYTKITRVEINSNPVQVTKKFLKLPGSRSSVKIEFVGLSFKDETDVTYSYRLLGYSDEWTKPSKENEITFINLKPGNYTFQVKSYNREGIPSRNVATYSFFIPAPLWQRPYFQVLSFIVFLLLLYALTQMRVKWVKRNEEKFKRMVREKTRELEQKSYELEQLAITDPLTGLYNRRHLNDKIKMEIERSKRYRRKFSYLMIDVDGFKQINDTFGHTAGDDVLRIIAKIIKDHIREADFAARYGGDEFVILLPETSLKGALALAERIRSTVERTVFGLNEIEFSTTVSIGVFTYDKQEIETPEELLRIIDWALYRAKIMGKNRVEVVKHKFH</sequence>
<dbReference type="InterPro" id="IPR011110">
    <property type="entry name" value="Reg_prop"/>
</dbReference>
<gene>
    <name evidence="3" type="ORF">ENL41_03885</name>
</gene>
<dbReference type="Pfam" id="PF00990">
    <property type="entry name" value="GGDEF"/>
    <property type="match status" value="1"/>
</dbReference>
<dbReference type="SUPFAM" id="SSF63829">
    <property type="entry name" value="Calcium-dependent phosphotriesterase"/>
    <property type="match status" value="1"/>
</dbReference>
<dbReference type="SUPFAM" id="SSF55073">
    <property type="entry name" value="Nucleotide cyclase"/>
    <property type="match status" value="1"/>
</dbReference>
<feature type="domain" description="GGDEF" evidence="2">
    <location>
        <begin position="304"/>
        <end position="438"/>
    </location>
</feature>
<proteinExistence type="predicted"/>
<feature type="non-terminal residue" evidence="3">
    <location>
        <position position="1"/>
    </location>
</feature>
<protein>
    <submittedName>
        <fullName evidence="3">GGDEF domain-containing protein</fullName>
    </submittedName>
</protein>
<dbReference type="InterPro" id="IPR000160">
    <property type="entry name" value="GGDEF_dom"/>
</dbReference>
<dbReference type="AlphaFoldDB" id="A0A7C5I540"/>
<dbReference type="InterPro" id="IPR011123">
    <property type="entry name" value="Y_Y_Y"/>
</dbReference>
<dbReference type="GO" id="GO:0043709">
    <property type="term" value="P:cell adhesion involved in single-species biofilm formation"/>
    <property type="evidence" value="ECO:0007669"/>
    <property type="project" value="TreeGrafter"/>
</dbReference>
<dbReference type="InterPro" id="IPR013783">
    <property type="entry name" value="Ig-like_fold"/>
</dbReference>
<dbReference type="FunFam" id="3.30.70.270:FF:000001">
    <property type="entry name" value="Diguanylate cyclase domain protein"/>
    <property type="match status" value="1"/>
</dbReference>
<dbReference type="GO" id="GO:0052621">
    <property type="term" value="F:diguanylate cyclase activity"/>
    <property type="evidence" value="ECO:0007669"/>
    <property type="project" value="TreeGrafter"/>
</dbReference>
<dbReference type="PANTHER" id="PTHR45138:SF9">
    <property type="entry name" value="DIGUANYLATE CYCLASE DGCM-RELATED"/>
    <property type="match status" value="1"/>
</dbReference>
<accession>A0A7C5I540</accession>
<dbReference type="EMBL" id="DRTV01000271">
    <property type="protein sequence ID" value="HHF58547.1"/>
    <property type="molecule type" value="Genomic_DNA"/>
</dbReference>
<dbReference type="PANTHER" id="PTHR45138">
    <property type="entry name" value="REGULATORY COMPONENTS OF SENSORY TRANSDUCTION SYSTEM"/>
    <property type="match status" value="1"/>
</dbReference>
<dbReference type="InterPro" id="IPR029787">
    <property type="entry name" value="Nucleotide_cyclase"/>
</dbReference>
<dbReference type="NCBIfam" id="TIGR00254">
    <property type="entry name" value="GGDEF"/>
    <property type="match status" value="1"/>
</dbReference>
<dbReference type="PROSITE" id="PS50887">
    <property type="entry name" value="GGDEF"/>
    <property type="match status" value="1"/>
</dbReference>
<evidence type="ECO:0000259" key="2">
    <source>
        <dbReference type="PROSITE" id="PS50887"/>
    </source>
</evidence>
<comment type="caution">
    <text evidence="3">The sequence shown here is derived from an EMBL/GenBank/DDBJ whole genome shotgun (WGS) entry which is preliminary data.</text>
</comment>
<feature type="transmembrane region" description="Helical" evidence="1">
    <location>
        <begin position="220"/>
        <end position="237"/>
    </location>
</feature>
<dbReference type="SMART" id="SM00267">
    <property type="entry name" value="GGDEF"/>
    <property type="match status" value="1"/>
</dbReference>
<dbReference type="GO" id="GO:0005886">
    <property type="term" value="C:plasma membrane"/>
    <property type="evidence" value="ECO:0007669"/>
    <property type="project" value="TreeGrafter"/>
</dbReference>
<dbReference type="Gene3D" id="2.130.10.10">
    <property type="entry name" value="YVTN repeat-like/Quinoprotein amine dehydrogenase"/>
    <property type="match status" value="1"/>
</dbReference>